<dbReference type="AlphaFoldDB" id="A0A7C4CB29"/>
<dbReference type="SUPFAM" id="SSF56935">
    <property type="entry name" value="Porins"/>
    <property type="match status" value="1"/>
</dbReference>
<reference evidence="1" key="1">
    <citation type="journal article" date="2020" name="mSystems">
        <title>Genome- and Community-Level Interaction Insights into Carbon Utilization and Element Cycling Functions of Hydrothermarchaeota in Hydrothermal Sediment.</title>
        <authorList>
            <person name="Zhou Z."/>
            <person name="Liu Y."/>
            <person name="Xu W."/>
            <person name="Pan J."/>
            <person name="Luo Z.H."/>
            <person name="Li M."/>
        </authorList>
    </citation>
    <scope>NUCLEOTIDE SEQUENCE [LARGE SCALE GENOMIC DNA]</scope>
    <source>
        <strain evidence="1">SpSt-488</strain>
    </source>
</reference>
<comment type="caution">
    <text evidence="1">The sequence shown here is derived from an EMBL/GenBank/DDBJ whole genome shotgun (WGS) entry which is preliminary data.</text>
</comment>
<dbReference type="EMBL" id="DSUT01000070">
    <property type="protein sequence ID" value="HGK28003.1"/>
    <property type="molecule type" value="Genomic_DNA"/>
</dbReference>
<sequence length="315" mass="34617">MSMRTDLAVVLLIFLPLSSAVAELSVADGRVRMDGLLQVGAELHEFEQGGWRQFGFAFQRRAAQLGLSAELAKAVRGRVEFDFNSLSLRELYMSFDMPRQVNLTAGLFSVPFGFEAATPDRELVVVGRSPVYWLAKPGGPRDVGVMATWNGLCWLQAMAALVNGSGAGASDENSWKDLCARVVYSGLADDGLELAGRGYYGHEGGANVTWLAGGAEARFRRDGFSAQAEYQRTIRGAEWTNLASVQVAYEWRFMVPALRAALVDRKDEDLEVQIDAALGLRVVGDKVKLSLSYQYHRVLNNWFYGSYGLQLQGAL</sequence>
<organism evidence="1">
    <name type="scientific">candidate division WOR-3 bacterium</name>
    <dbReference type="NCBI Taxonomy" id="2052148"/>
    <lineage>
        <taxon>Bacteria</taxon>
        <taxon>Bacteria division WOR-3</taxon>
    </lineage>
</organism>
<dbReference type="Gene3D" id="2.40.160.10">
    <property type="entry name" value="Porin"/>
    <property type="match status" value="1"/>
</dbReference>
<evidence type="ECO:0000313" key="1">
    <source>
        <dbReference type="EMBL" id="HGK28003.1"/>
    </source>
</evidence>
<dbReference type="InterPro" id="IPR010870">
    <property type="entry name" value="Porin_O/P"/>
</dbReference>
<gene>
    <name evidence="1" type="ORF">ENS41_03520</name>
</gene>
<dbReference type="InterPro" id="IPR023614">
    <property type="entry name" value="Porin_dom_sf"/>
</dbReference>
<proteinExistence type="predicted"/>
<protein>
    <submittedName>
        <fullName evidence="1">Uncharacterized protein</fullName>
    </submittedName>
</protein>
<accession>A0A7C4CB29</accession>
<dbReference type="Pfam" id="PF07396">
    <property type="entry name" value="Porin_O_P"/>
    <property type="match status" value="1"/>
</dbReference>
<name>A0A7C4CB29_UNCW3</name>